<protein>
    <submittedName>
        <fullName evidence="3">Protein ImuB</fullName>
    </submittedName>
</protein>
<evidence type="ECO:0000259" key="2">
    <source>
        <dbReference type="Pfam" id="PF00817"/>
    </source>
</evidence>
<organism evidence="3 4">
    <name type="scientific">Rhizobium rhizoryzae</name>
    <dbReference type="NCBI Taxonomy" id="451876"/>
    <lineage>
        <taxon>Bacteria</taxon>
        <taxon>Pseudomonadati</taxon>
        <taxon>Pseudomonadota</taxon>
        <taxon>Alphaproteobacteria</taxon>
        <taxon>Hyphomicrobiales</taxon>
        <taxon>Rhizobiaceae</taxon>
        <taxon>Rhizobium/Agrobacterium group</taxon>
        <taxon>Rhizobium</taxon>
    </lineage>
</organism>
<dbReference type="InterPro" id="IPR043502">
    <property type="entry name" value="DNA/RNA_pol_sf"/>
</dbReference>
<accession>A0A7W6PU12</accession>
<evidence type="ECO:0000256" key="1">
    <source>
        <dbReference type="ARBA" id="ARBA00022763"/>
    </source>
</evidence>
<gene>
    <name evidence="3" type="ORF">GGQ72_003929</name>
</gene>
<dbReference type="PANTHER" id="PTHR35369">
    <property type="entry name" value="BLR3025 PROTEIN-RELATED"/>
    <property type="match status" value="1"/>
</dbReference>
<evidence type="ECO:0000313" key="3">
    <source>
        <dbReference type="EMBL" id="MBB4145365.1"/>
    </source>
</evidence>
<dbReference type="CDD" id="cd03468">
    <property type="entry name" value="PolY_like"/>
    <property type="match status" value="1"/>
</dbReference>
<dbReference type="Pfam" id="PF00817">
    <property type="entry name" value="IMS"/>
    <property type="match status" value="1"/>
</dbReference>
<dbReference type="InterPro" id="IPR001126">
    <property type="entry name" value="UmuC"/>
</dbReference>
<dbReference type="PANTHER" id="PTHR35369:SF2">
    <property type="entry name" value="BLR3025 PROTEIN"/>
    <property type="match status" value="1"/>
</dbReference>
<dbReference type="RefSeq" id="WP_246251474.1">
    <property type="nucleotide sequence ID" value="NZ_CP049250.1"/>
</dbReference>
<name>A0A7W6PU12_9HYPH</name>
<dbReference type="InterPro" id="IPR050356">
    <property type="entry name" value="SulA_CellDiv_inhibitor"/>
</dbReference>
<sequence>MRLTALDSHAETVGLKRGQGLAEARAIHPALVMVEEDEAADKRFLEALADWCDRYTPLVALEGRDGLFLNITGCAHLFGGEEAMLREILLRLEQMGLEVKGAISSAPGLSSAVARFDASRIIGEDEHERLLAPLPLAALRIDDATVQGLAKLGLKQVGDLLEAPRAPLARRFGTQLLLRLDQALGLDDEAISPRRPVAHLSAERRLAEPVQAEDDILELTSQVAQSLKPGLEARGAGGRVFELVLFRVDGKVFRLKAGASRPLRDAARIAKLFAERLKGVHDDLDAGFGFELLRLNVLRHEVFDHAQKDFEGEDERHLSLADFVDQVSARFGPECLTAYQLRESHIPERAILSVPALSHIFKPVPIPEAAPLVENALIGKERPLRLFRHPEPLEAYAVDVPDGPPIRFRWRRLTHKVCHAEGPERIAAEWWLEGEDAPTRDYFRLECETGQRFWVYRQGLYDQIANPSWYMHGIFA</sequence>
<dbReference type="SUPFAM" id="SSF56672">
    <property type="entry name" value="DNA/RNA polymerases"/>
    <property type="match status" value="1"/>
</dbReference>
<dbReference type="AlphaFoldDB" id="A0A7W6PU12"/>
<proteinExistence type="predicted"/>
<feature type="domain" description="UmuC" evidence="2">
    <location>
        <begin position="6"/>
        <end position="110"/>
    </location>
</feature>
<dbReference type="GO" id="GO:0006281">
    <property type="term" value="P:DNA repair"/>
    <property type="evidence" value="ECO:0007669"/>
    <property type="project" value="InterPro"/>
</dbReference>
<keyword evidence="4" id="KW-1185">Reference proteome</keyword>
<reference evidence="3 4" key="1">
    <citation type="submission" date="2020-08" db="EMBL/GenBank/DDBJ databases">
        <title>Genomic Encyclopedia of Type Strains, Phase IV (KMG-IV): sequencing the most valuable type-strain genomes for metagenomic binning, comparative biology and taxonomic classification.</title>
        <authorList>
            <person name="Goeker M."/>
        </authorList>
    </citation>
    <scope>NUCLEOTIDE SEQUENCE [LARGE SCALE GENOMIC DNA]</scope>
    <source>
        <strain evidence="3 4">DSM 29514</strain>
    </source>
</reference>
<evidence type="ECO:0000313" key="4">
    <source>
        <dbReference type="Proteomes" id="UP000519897"/>
    </source>
</evidence>
<dbReference type="Proteomes" id="UP000519897">
    <property type="component" value="Unassembled WGS sequence"/>
</dbReference>
<comment type="caution">
    <text evidence="3">The sequence shown here is derived from an EMBL/GenBank/DDBJ whole genome shotgun (WGS) entry which is preliminary data.</text>
</comment>
<keyword evidence="1" id="KW-0227">DNA damage</keyword>
<dbReference type="EMBL" id="JACIEC010000007">
    <property type="protein sequence ID" value="MBB4145365.1"/>
    <property type="molecule type" value="Genomic_DNA"/>
</dbReference>